<organism evidence="1">
    <name type="scientific">marine sediment metagenome</name>
    <dbReference type="NCBI Taxonomy" id="412755"/>
    <lineage>
        <taxon>unclassified sequences</taxon>
        <taxon>metagenomes</taxon>
        <taxon>ecological metagenomes</taxon>
    </lineage>
</organism>
<accession>X0YU61</accession>
<comment type="caution">
    <text evidence="1">The sequence shown here is derived from an EMBL/GenBank/DDBJ whole genome shotgun (WGS) entry which is preliminary data.</text>
</comment>
<dbReference type="EMBL" id="BART01005014">
    <property type="protein sequence ID" value="GAG59785.1"/>
    <property type="molecule type" value="Genomic_DNA"/>
</dbReference>
<name>X0YU61_9ZZZZ</name>
<reference evidence="1" key="1">
    <citation type="journal article" date="2014" name="Front. Microbiol.">
        <title>High frequency of phylogenetically diverse reductive dehalogenase-homologous genes in deep subseafloor sedimentary metagenomes.</title>
        <authorList>
            <person name="Kawai M."/>
            <person name="Futagami T."/>
            <person name="Toyoda A."/>
            <person name="Takaki Y."/>
            <person name="Nishi S."/>
            <person name="Hori S."/>
            <person name="Arai W."/>
            <person name="Tsubouchi T."/>
            <person name="Morono Y."/>
            <person name="Uchiyama I."/>
            <person name="Ito T."/>
            <person name="Fujiyama A."/>
            <person name="Inagaki F."/>
            <person name="Takami H."/>
        </authorList>
    </citation>
    <scope>NUCLEOTIDE SEQUENCE</scope>
    <source>
        <strain evidence="1">Expedition CK06-06</strain>
    </source>
</reference>
<protein>
    <submittedName>
        <fullName evidence="1">Uncharacterized protein</fullName>
    </submittedName>
</protein>
<gene>
    <name evidence="1" type="ORF">S01H4_12018</name>
</gene>
<sequence length="71" mass="8105">MVVKILVCWDDSEEVERASAIRRMIDDALDAEDLHSGLRTVNIPPKTFGIIVPDNGKLEMKDYFLEEKVND</sequence>
<proteinExistence type="predicted"/>
<dbReference type="AlphaFoldDB" id="X0YU61"/>
<evidence type="ECO:0000313" key="1">
    <source>
        <dbReference type="EMBL" id="GAG59785.1"/>
    </source>
</evidence>